<evidence type="ECO:0000313" key="4">
    <source>
        <dbReference type="Proteomes" id="UP000271241"/>
    </source>
</evidence>
<accession>A0A4P9XFS9</accession>
<feature type="transmembrane region" description="Helical" evidence="1">
    <location>
        <begin position="218"/>
        <end position="239"/>
    </location>
</feature>
<feature type="non-terminal residue" evidence="3">
    <location>
        <position position="278"/>
    </location>
</feature>
<dbReference type="OrthoDB" id="5542996at2759"/>
<sequence>MLSQLWTLRWLEALLLVWLSCVRPAGARLVAEWNGTTIDVPTSDFFMHRTPYYERNGVAILWPWIGNSTECTMHPVASNLRLAKMYATRATQYQDLAFVVYWPTAFNAGCKTLAQVGLATQEVDKELQNLGYPPLNLIVMLAFSNDETPLWGRTTVMYYSASTSVPDGPPDVDMMLLDQQSSRTFDQNFHSVPFALSFSATQEPGSWNDVYLSTGYTVYSWFLFVLVLAAFAYALARFIVSLRLKMAPRDLRLCIVVVTFIYCTILLAYYVVTDTSLA</sequence>
<dbReference type="Proteomes" id="UP000271241">
    <property type="component" value="Unassembled WGS sequence"/>
</dbReference>
<dbReference type="EMBL" id="KZ993710">
    <property type="protein sequence ID" value="RKP04463.1"/>
    <property type="molecule type" value="Genomic_DNA"/>
</dbReference>
<evidence type="ECO:0000313" key="3">
    <source>
        <dbReference type="EMBL" id="RKP04463.1"/>
    </source>
</evidence>
<feature type="chain" id="PRO_5020887789" description="DUF3533 domain-containing protein" evidence="2">
    <location>
        <begin position="28"/>
        <end position="278"/>
    </location>
</feature>
<evidence type="ECO:0000256" key="1">
    <source>
        <dbReference type="SAM" id="Phobius"/>
    </source>
</evidence>
<feature type="signal peptide" evidence="2">
    <location>
        <begin position="1"/>
        <end position="27"/>
    </location>
</feature>
<proteinExistence type="predicted"/>
<gene>
    <name evidence="3" type="ORF">THASP1DRAFT_26923</name>
</gene>
<keyword evidence="1" id="KW-0812">Transmembrane</keyword>
<keyword evidence="1" id="KW-0472">Membrane</keyword>
<keyword evidence="1" id="KW-1133">Transmembrane helix</keyword>
<feature type="transmembrane region" description="Helical" evidence="1">
    <location>
        <begin position="251"/>
        <end position="272"/>
    </location>
</feature>
<keyword evidence="2" id="KW-0732">Signal</keyword>
<organism evidence="3 4">
    <name type="scientific">Thamnocephalis sphaerospora</name>
    <dbReference type="NCBI Taxonomy" id="78915"/>
    <lineage>
        <taxon>Eukaryota</taxon>
        <taxon>Fungi</taxon>
        <taxon>Fungi incertae sedis</taxon>
        <taxon>Zoopagomycota</taxon>
        <taxon>Zoopagomycotina</taxon>
        <taxon>Zoopagomycetes</taxon>
        <taxon>Zoopagales</taxon>
        <taxon>Sigmoideomycetaceae</taxon>
        <taxon>Thamnocephalis</taxon>
    </lineage>
</organism>
<keyword evidence="4" id="KW-1185">Reference proteome</keyword>
<name>A0A4P9XFS9_9FUNG</name>
<dbReference type="AlphaFoldDB" id="A0A4P9XFS9"/>
<evidence type="ECO:0000256" key="2">
    <source>
        <dbReference type="SAM" id="SignalP"/>
    </source>
</evidence>
<reference evidence="4" key="1">
    <citation type="journal article" date="2018" name="Nat. Microbiol.">
        <title>Leveraging single-cell genomics to expand the fungal tree of life.</title>
        <authorList>
            <person name="Ahrendt S.R."/>
            <person name="Quandt C.A."/>
            <person name="Ciobanu D."/>
            <person name="Clum A."/>
            <person name="Salamov A."/>
            <person name="Andreopoulos B."/>
            <person name="Cheng J.F."/>
            <person name="Woyke T."/>
            <person name="Pelin A."/>
            <person name="Henrissat B."/>
            <person name="Reynolds N.K."/>
            <person name="Benny G.L."/>
            <person name="Smith M.E."/>
            <person name="James T.Y."/>
            <person name="Grigoriev I.V."/>
        </authorList>
    </citation>
    <scope>NUCLEOTIDE SEQUENCE [LARGE SCALE GENOMIC DNA]</scope>
    <source>
        <strain evidence="4">RSA 1356</strain>
    </source>
</reference>
<protein>
    <recommendedName>
        <fullName evidence="5">DUF3533 domain-containing protein</fullName>
    </recommendedName>
</protein>
<evidence type="ECO:0008006" key="5">
    <source>
        <dbReference type="Google" id="ProtNLM"/>
    </source>
</evidence>